<protein>
    <submittedName>
        <fullName evidence="2">Uncharacterized protein</fullName>
    </submittedName>
</protein>
<dbReference type="Proteomes" id="UP001434883">
    <property type="component" value="Unassembled WGS sequence"/>
</dbReference>
<feature type="region of interest" description="Disordered" evidence="1">
    <location>
        <begin position="50"/>
        <end position="99"/>
    </location>
</feature>
<name>A0ABV0RT57_9TELE</name>
<evidence type="ECO:0000256" key="1">
    <source>
        <dbReference type="SAM" id="MobiDB-lite"/>
    </source>
</evidence>
<organism evidence="2 3">
    <name type="scientific">Xenoophorus captivus</name>
    <dbReference type="NCBI Taxonomy" id="1517983"/>
    <lineage>
        <taxon>Eukaryota</taxon>
        <taxon>Metazoa</taxon>
        <taxon>Chordata</taxon>
        <taxon>Craniata</taxon>
        <taxon>Vertebrata</taxon>
        <taxon>Euteleostomi</taxon>
        <taxon>Actinopterygii</taxon>
        <taxon>Neopterygii</taxon>
        <taxon>Teleostei</taxon>
        <taxon>Neoteleostei</taxon>
        <taxon>Acanthomorphata</taxon>
        <taxon>Ovalentaria</taxon>
        <taxon>Atherinomorphae</taxon>
        <taxon>Cyprinodontiformes</taxon>
        <taxon>Goodeidae</taxon>
        <taxon>Xenoophorus</taxon>
    </lineage>
</organism>
<evidence type="ECO:0000313" key="2">
    <source>
        <dbReference type="EMBL" id="MEQ2210698.1"/>
    </source>
</evidence>
<dbReference type="EMBL" id="JAHRIN010054143">
    <property type="protein sequence ID" value="MEQ2210698.1"/>
    <property type="molecule type" value="Genomic_DNA"/>
</dbReference>
<gene>
    <name evidence="2" type="ORF">XENOCAPTIV_017851</name>
</gene>
<reference evidence="2 3" key="1">
    <citation type="submission" date="2021-06" db="EMBL/GenBank/DDBJ databases">
        <authorList>
            <person name="Palmer J.M."/>
        </authorList>
    </citation>
    <scope>NUCLEOTIDE SEQUENCE [LARGE SCALE GENOMIC DNA]</scope>
    <source>
        <strain evidence="2 3">XC_2019</strain>
        <tissue evidence="2">Muscle</tissue>
    </source>
</reference>
<accession>A0ABV0RT57</accession>
<proteinExistence type="predicted"/>
<sequence length="99" mass="11029">MQTLKSISGTRNIHQAQLLAQRNIIHCRLSSCFCREPQICKCFSPATHSLGDITQDPDDHESSTTAEVQSPLEMLMEDMEKEPRRGPEGTTVEMGPSDV</sequence>
<comment type="caution">
    <text evidence="2">The sequence shown here is derived from an EMBL/GenBank/DDBJ whole genome shotgun (WGS) entry which is preliminary data.</text>
</comment>
<keyword evidence="3" id="KW-1185">Reference proteome</keyword>
<evidence type="ECO:0000313" key="3">
    <source>
        <dbReference type="Proteomes" id="UP001434883"/>
    </source>
</evidence>